<organism evidence="2">
    <name type="scientific">marine metagenome</name>
    <dbReference type="NCBI Taxonomy" id="408172"/>
    <lineage>
        <taxon>unclassified sequences</taxon>
        <taxon>metagenomes</taxon>
        <taxon>ecological metagenomes</taxon>
    </lineage>
</organism>
<proteinExistence type="predicted"/>
<reference evidence="2" key="1">
    <citation type="submission" date="2018-05" db="EMBL/GenBank/DDBJ databases">
        <authorList>
            <person name="Lanie J.A."/>
            <person name="Ng W.-L."/>
            <person name="Kazmierczak K.M."/>
            <person name="Andrzejewski T.M."/>
            <person name="Davidsen T.M."/>
            <person name="Wayne K.J."/>
            <person name="Tettelin H."/>
            <person name="Glass J.I."/>
            <person name="Rusch D."/>
            <person name="Podicherti R."/>
            <person name="Tsui H.-C.T."/>
            <person name="Winkler M.E."/>
        </authorList>
    </citation>
    <scope>NUCLEOTIDE SEQUENCE</scope>
</reference>
<keyword evidence="1" id="KW-1133">Transmembrane helix</keyword>
<name>A0A382Q717_9ZZZZ</name>
<accession>A0A382Q717</accession>
<sequence>MQTFNTKSNIAIYYELTKPKIWYLLVFTAFGAAITASNVFNVPISLETWALL</sequence>
<evidence type="ECO:0008006" key="3">
    <source>
        <dbReference type="Google" id="ProtNLM"/>
    </source>
</evidence>
<keyword evidence="1" id="KW-0812">Transmembrane</keyword>
<dbReference type="AlphaFoldDB" id="A0A382Q717"/>
<evidence type="ECO:0000256" key="1">
    <source>
        <dbReference type="SAM" id="Phobius"/>
    </source>
</evidence>
<feature type="non-terminal residue" evidence="2">
    <location>
        <position position="52"/>
    </location>
</feature>
<keyword evidence="1" id="KW-0472">Membrane</keyword>
<feature type="transmembrane region" description="Helical" evidence="1">
    <location>
        <begin position="21"/>
        <end position="44"/>
    </location>
</feature>
<protein>
    <recommendedName>
        <fullName evidence="3">Protoheme IX farnesyltransferase</fullName>
    </recommendedName>
</protein>
<dbReference type="EMBL" id="UINC01112423">
    <property type="protein sequence ID" value="SVC81359.1"/>
    <property type="molecule type" value="Genomic_DNA"/>
</dbReference>
<evidence type="ECO:0000313" key="2">
    <source>
        <dbReference type="EMBL" id="SVC81359.1"/>
    </source>
</evidence>
<gene>
    <name evidence="2" type="ORF">METZ01_LOCUS334213</name>
</gene>